<sequence>MKKLTSQRKTNPFWWFVAAICTVISLAVILAGIIVFVGYLIIHPRVPVISVVDAHLDQFQYDIAGILVTQVNIVVRSRNDNTKAHASFSDLKLTLIFEGMEIAKLVAESYDVKKNDSLDFNYVATSTPVPLNPEQMEDVGVYLNQDRVKFELKGHVRARWRVGLLGSVKFWCHLNCQLLFRRSDGSYIPSRCTSKAK</sequence>
<dbReference type="Proteomes" id="UP001159364">
    <property type="component" value="Linkage Group LG01"/>
</dbReference>
<proteinExistence type="predicted"/>
<name>A0AAV8U400_9ROSI</name>
<gene>
    <name evidence="4" type="ORF">K2173_009468</name>
</gene>
<protein>
    <recommendedName>
        <fullName evidence="6">Late embryogenesis abundant protein LEA-2 subgroup domain-containing protein</fullName>
    </recommendedName>
</protein>
<comment type="subcellular location">
    <subcellularLocation>
        <location evidence="1">Membrane</location>
    </subcellularLocation>
</comment>
<dbReference type="GO" id="GO:0098542">
    <property type="term" value="P:defense response to other organism"/>
    <property type="evidence" value="ECO:0007669"/>
    <property type="project" value="InterPro"/>
</dbReference>
<dbReference type="EMBL" id="JAIWQS010000001">
    <property type="protein sequence ID" value="KAJ8774037.1"/>
    <property type="molecule type" value="Genomic_DNA"/>
</dbReference>
<evidence type="ECO:0008006" key="6">
    <source>
        <dbReference type="Google" id="ProtNLM"/>
    </source>
</evidence>
<evidence type="ECO:0000313" key="5">
    <source>
        <dbReference type="Proteomes" id="UP001159364"/>
    </source>
</evidence>
<reference evidence="4 5" key="1">
    <citation type="submission" date="2021-09" db="EMBL/GenBank/DDBJ databases">
        <title>Genomic insights and catalytic innovation underlie evolution of tropane alkaloids biosynthesis.</title>
        <authorList>
            <person name="Wang Y.-J."/>
            <person name="Tian T."/>
            <person name="Huang J.-P."/>
            <person name="Huang S.-X."/>
        </authorList>
    </citation>
    <scope>NUCLEOTIDE SEQUENCE [LARGE SCALE GENOMIC DNA]</scope>
    <source>
        <strain evidence="4">KIB-2018</strain>
        <tissue evidence="4">Leaf</tissue>
    </source>
</reference>
<organism evidence="4 5">
    <name type="scientific">Erythroxylum novogranatense</name>
    <dbReference type="NCBI Taxonomy" id="1862640"/>
    <lineage>
        <taxon>Eukaryota</taxon>
        <taxon>Viridiplantae</taxon>
        <taxon>Streptophyta</taxon>
        <taxon>Embryophyta</taxon>
        <taxon>Tracheophyta</taxon>
        <taxon>Spermatophyta</taxon>
        <taxon>Magnoliopsida</taxon>
        <taxon>eudicotyledons</taxon>
        <taxon>Gunneridae</taxon>
        <taxon>Pentapetalae</taxon>
        <taxon>rosids</taxon>
        <taxon>fabids</taxon>
        <taxon>Malpighiales</taxon>
        <taxon>Erythroxylaceae</taxon>
        <taxon>Erythroxylum</taxon>
    </lineage>
</organism>
<keyword evidence="3" id="KW-0812">Transmembrane</keyword>
<dbReference type="InterPro" id="IPR044839">
    <property type="entry name" value="NDR1-like"/>
</dbReference>
<feature type="transmembrane region" description="Helical" evidence="3">
    <location>
        <begin position="12"/>
        <end position="42"/>
    </location>
</feature>
<evidence type="ECO:0000256" key="1">
    <source>
        <dbReference type="ARBA" id="ARBA00004370"/>
    </source>
</evidence>
<evidence type="ECO:0000256" key="3">
    <source>
        <dbReference type="SAM" id="Phobius"/>
    </source>
</evidence>
<keyword evidence="3" id="KW-1133">Transmembrane helix</keyword>
<comment type="caution">
    <text evidence="4">The sequence shown here is derived from an EMBL/GenBank/DDBJ whole genome shotgun (WGS) entry which is preliminary data.</text>
</comment>
<dbReference type="AlphaFoldDB" id="A0AAV8U400"/>
<dbReference type="PANTHER" id="PTHR31234">
    <property type="entry name" value="LATE EMBRYOGENESIS ABUNDANT (LEA) HYDROXYPROLINE-RICH GLYCOPROTEIN FAMILY"/>
    <property type="match status" value="1"/>
</dbReference>
<dbReference type="GO" id="GO:0005886">
    <property type="term" value="C:plasma membrane"/>
    <property type="evidence" value="ECO:0007669"/>
    <property type="project" value="TreeGrafter"/>
</dbReference>
<keyword evidence="2 3" id="KW-0472">Membrane</keyword>
<evidence type="ECO:0000313" key="4">
    <source>
        <dbReference type="EMBL" id="KAJ8774037.1"/>
    </source>
</evidence>
<dbReference type="PANTHER" id="PTHR31234:SF66">
    <property type="entry name" value="LATE EMBRYOGENESIS ABUNDANT PROTEIN"/>
    <property type="match status" value="1"/>
</dbReference>
<accession>A0AAV8U400</accession>
<keyword evidence="5" id="KW-1185">Reference proteome</keyword>
<evidence type="ECO:0000256" key="2">
    <source>
        <dbReference type="ARBA" id="ARBA00023136"/>
    </source>
</evidence>